<protein>
    <submittedName>
        <fullName evidence="1">Protein phosphatase 2C</fullName>
    </submittedName>
</protein>
<keyword evidence="2" id="KW-1185">Reference proteome</keyword>
<dbReference type="OrthoDB" id="4923774at2"/>
<accession>A0A1H6CAK5</accession>
<organism evidence="1 2">
    <name type="scientific">Thermomonospora echinospora</name>
    <dbReference type="NCBI Taxonomy" id="1992"/>
    <lineage>
        <taxon>Bacteria</taxon>
        <taxon>Bacillati</taxon>
        <taxon>Actinomycetota</taxon>
        <taxon>Actinomycetes</taxon>
        <taxon>Streptosporangiales</taxon>
        <taxon>Thermomonosporaceae</taxon>
        <taxon>Thermomonospora</taxon>
    </lineage>
</organism>
<reference evidence="2" key="1">
    <citation type="submission" date="2016-10" db="EMBL/GenBank/DDBJ databases">
        <authorList>
            <person name="Varghese N."/>
            <person name="Submissions S."/>
        </authorList>
    </citation>
    <scope>NUCLEOTIDE SEQUENCE [LARGE SCALE GENOMIC DNA]</scope>
    <source>
        <strain evidence="2">DSM 43163</strain>
    </source>
</reference>
<evidence type="ECO:0000313" key="2">
    <source>
        <dbReference type="Proteomes" id="UP000236723"/>
    </source>
</evidence>
<dbReference type="Gene3D" id="3.60.40.10">
    <property type="entry name" value="PPM-type phosphatase domain"/>
    <property type="match status" value="1"/>
</dbReference>
<sequence length="250" mass="27142">MSGNCAWVIDGASDFRNERNLPAVSNVHWLVDRLQGALQTRGADGTVASGTLLLTEIQAEIVAELARHDLREMQQHPCCSLTLLVVHEDVLEIVRVGDAVGVLCGDSLELEISTGFFDAREAAAVEQARAQDLTMDEITSAMYRRRSEYIRGINGESVFSGHPDGNLFAHSLLVPRRRGAGFVVLLCTDGLARAVTEYRLFADWPALLNACLAKGVDAVITEMRAFEDAAESVAGKFKKSDDVAAVLLQV</sequence>
<dbReference type="SUPFAM" id="SSF81606">
    <property type="entry name" value="PP2C-like"/>
    <property type="match status" value="1"/>
</dbReference>
<dbReference type="EMBL" id="FNVO01000009">
    <property type="protein sequence ID" value="SEG69991.1"/>
    <property type="molecule type" value="Genomic_DNA"/>
</dbReference>
<name>A0A1H6CAK5_9ACTN</name>
<proteinExistence type="predicted"/>
<gene>
    <name evidence="1" type="ORF">SAMN04489712_109132</name>
</gene>
<evidence type="ECO:0000313" key="1">
    <source>
        <dbReference type="EMBL" id="SEG69991.1"/>
    </source>
</evidence>
<dbReference type="Proteomes" id="UP000236723">
    <property type="component" value="Unassembled WGS sequence"/>
</dbReference>
<dbReference type="AlphaFoldDB" id="A0A1H6CAK5"/>
<dbReference type="InterPro" id="IPR036457">
    <property type="entry name" value="PPM-type-like_dom_sf"/>
</dbReference>